<proteinExistence type="predicted"/>
<keyword evidence="2" id="KW-0378">Hydrolase</keyword>
<dbReference type="GO" id="GO:0004519">
    <property type="term" value="F:endonuclease activity"/>
    <property type="evidence" value="ECO:0007669"/>
    <property type="project" value="UniProtKB-KW"/>
</dbReference>
<dbReference type="AlphaFoldDB" id="A0A0B1SCR9"/>
<accession>A0A0B1SCR9</accession>
<feature type="non-terminal residue" evidence="2">
    <location>
        <position position="322"/>
    </location>
</feature>
<evidence type="ECO:0000313" key="2">
    <source>
        <dbReference type="EMBL" id="KHJ81025.1"/>
    </source>
</evidence>
<organism evidence="2 3">
    <name type="scientific">Oesophagostomum dentatum</name>
    <name type="common">Nodular worm</name>
    <dbReference type="NCBI Taxonomy" id="61180"/>
    <lineage>
        <taxon>Eukaryota</taxon>
        <taxon>Metazoa</taxon>
        <taxon>Ecdysozoa</taxon>
        <taxon>Nematoda</taxon>
        <taxon>Chromadorea</taxon>
        <taxon>Rhabditida</taxon>
        <taxon>Rhabditina</taxon>
        <taxon>Rhabditomorpha</taxon>
        <taxon>Strongyloidea</taxon>
        <taxon>Strongylidae</taxon>
        <taxon>Oesophagostomum</taxon>
    </lineage>
</organism>
<dbReference type="InterPro" id="IPR005135">
    <property type="entry name" value="Endo/exonuclease/phosphatase"/>
</dbReference>
<dbReference type="PANTHER" id="PTHR23227:SF67">
    <property type="entry name" value="CRANIOFACIAL DEVELOPMENT PROTEIN 2-LIKE"/>
    <property type="match status" value="1"/>
</dbReference>
<keyword evidence="2" id="KW-0540">Nuclease</keyword>
<dbReference type="Gene3D" id="3.60.10.10">
    <property type="entry name" value="Endonuclease/exonuclease/phosphatase"/>
    <property type="match status" value="1"/>
</dbReference>
<gene>
    <name evidence="2" type="ORF">OESDEN_19293</name>
</gene>
<dbReference type="OrthoDB" id="5854880at2759"/>
<dbReference type="SUPFAM" id="SSF56219">
    <property type="entry name" value="DNase I-like"/>
    <property type="match status" value="1"/>
</dbReference>
<dbReference type="Pfam" id="PF03372">
    <property type="entry name" value="Exo_endo_phos"/>
    <property type="match status" value="1"/>
</dbReference>
<feature type="domain" description="Endonuclease/exonuclease/phosphatase" evidence="1">
    <location>
        <begin position="50"/>
        <end position="299"/>
    </location>
</feature>
<dbReference type="PANTHER" id="PTHR23227">
    <property type="entry name" value="BUCENTAUR RELATED"/>
    <property type="match status" value="1"/>
</dbReference>
<protein>
    <submittedName>
        <fullName evidence="2">Endonuclease/exonuclease/phosphatase family protein</fullName>
    </submittedName>
</protein>
<dbReference type="GO" id="GO:0004527">
    <property type="term" value="F:exonuclease activity"/>
    <property type="evidence" value="ECO:0007669"/>
    <property type="project" value="UniProtKB-KW"/>
</dbReference>
<keyword evidence="2" id="KW-0255">Endonuclease</keyword>
<reference evidence="2 3" key="1">
    <citation type="submission" date="2014-03" db="EMBL/GenBank/DDBJ databases">
        <title>Draft genome of the hookworm Oesophagostomum dentatum.</title>
        <authorList>
            <person name="Mitreva M."/>
        </authorList>
    </citation>
    <scope>NUCLEOTIDE SEQUENCE [LARGE SCALE GENOMIC DNA]</scope>
    <source>
        <strain evidence="2 3">OD-Hann</strain>
    </source>
</reference>
<dbReference type="EMBL" id="KN595215">
    <property type="protein sequence ID" value="KHJ81025.1"/>
    <property type="molecule type" value="Genomic_DNA"/>
</dbReference>
<evidence type="ECO:0000259" key="1">
    <source>
        <dbReference type="Pfam" id="PF03372"/>
    </source>
</evidence>
<evidence type="ECO:0000313" key="3">
    <source>
        <dbReference type="Proteomes" id="UP000053660"/>
    </source>
</evidence>
<keyword evidence="2" id="KW-0269">Exonuclease</keyword>
<feature type="non-terminal residue" evidence="2">
    <location>
        <position position="1"/>
    </location>
</feature>
<dbReference type="InterPro" id="IPR027124">
    <property type="entry name" value="Swc5/CFDP1/2"/>
</dbReference>
<keyword evidence="3" id="KW-1185">Reference proteome</keyword>
<name>A0A0B1SCR9_OESDE</name>
<sequence length="322" mass="37118">SIYFSEDVKDLTAQRICLTKADSLTEYQIPRYQCDNFVPRSIYDGFWICTYNIVSVGDDGKLNKLLGAVRGIDYDVIALQETKRNERVNIMYYDGTRVILGEKYKGVNCGGVGFLVHPSIAGLVDTYDIISPRLAVLRLRCRRLKLSVSIINCYSPTNEGTALELDRFYSELEDVIRNERSLNKVVLGDFNAIIGKGQRNDERIGEFGLGSRNENGFRLASLIHRMRLFHGNSFFRARGEVEDNRWTHMMRRKKTETENLNRKMEKKWTLREIDHILSDTKEGFLDVKVVPEVEFESDHRLLGAFIRFTKDATQDCQACDML</sequence>
<dbReference type="InterPro" id="IPR036691">
    <property type="entry name" value="Endo/exonu/phosph_ase_sf"/>
</dbReference>
<dbReference type="Proteomes" id="UP000053660">
    <property type="component" value="Unassembled WGS sequence"/>
</dbReference>